<dbReference type="RefSeq" id="WP_345445048.1">
    <property type="nucleotide sequence ID" value="NZ_BAABKP010000001.1"/>
</dbReference>
<proteinExistence type="predicted"/>
<reference evidence="3" key="1">
    <citation type="journal article" date="2019" name="Int. J. Syst. Evol. Microbiol.">
        <title>The Global Catalogue of Microorganisms (GCM) 10K type strain sequencing project: providing services to taxonomists for standard genome sequencing and annotation.</title>
        <authorList>
            <consortium name="The Broad Institute Genomics Platform"/>
            <consortium name="The Broad Institute Genome Sequencing Center for Infectious Disease"/>
            <person name="Wu L."/>
            <person name="Ma J."/>
        </authorList>
    </citation>
    <scope>NUCLEOTIDE SEQUENCE [LARGE SCALE GENOMIC DNA]</scope>
    <source>
        <strain evidence="3">JCM 18541</strain>
    </source>
</reference>
<organism evidence="2 3">
    <name type="scientific">Rothia endophytica</name>
    <dbReference type="NCBI Taxonomy" id="1324766"/>
    <lineage>
        <taxon>Bacteria</taxon>
        <taxon>Bacillati</taxon>
        <taxon>Actinomycetota</taxon>
        <taxon>Actinomycetes</taxon>
        <taxon>Micrococcales</taxon>
        <taxon>Micrococcaceae</taxon>
        <taxon>Rothia</taxon>
    </lineage>
</organism>
<feature type="region of interest" description="Disordered" evidence="1">
    <location>
        <begin position="1"/>
        <end position="22"/>
    </location>
</feature>
<protein>
    <submittedName>
        <fullName evidence="2">Peroxide stress protein YaaA</fullName>
    </submittedName>
</protein>
<accession>A0ABP9B9E7</accession>
<keyword evidence="3" id="KW-1185">Reference proteome</keyword>
<name>A0ABP9B9E7_9MICC</name>
<sequence length="255" mass="27459">MLILLPPSEGKTPATGTSPVEIGDLSFPQLTEARERVVEELAQVSAEEGAAEQLKVGKSLLAEVERNTRLLAEPAAPAAQVYTGVLFEALDYASLGTAAQESAVRSLLVISALWGAVSLKDRIPAYRLSMGVKLGNCGNLAKFWAGELTSVLSDAFAGQLIIDCRSAAYAKAWAPQPQLTYAVRVEKMLPDGSRKVVSHMAKHYRGLLARYLIDEGLTNINDIEQLLPRLSPKFTVELSAATDKRPGTLTLVVKE</sequence>
<dbReference type="PANTHER" id="PTHR30283:SF4">
    <property type="entry name" value="PEROXIDE STRESS RESISTANCE PROTEIN YAAA"/>
    <property type="match status" value="1"/>
</dbReference>
<dbReference type="InterPro" id="IPR005583">
    <property type="entry name" value="YaaA"/>
</dbReference>
<dbReference type="PANTHER" id="PTHR30283">
    <property type="entry name" value="PEROXIDE STRESS RESPONSE PROTEIN YAAA"/>
    <property type="match status" value="1"/>
</dbReference>
<dbReference type="EMBL" id="BAABKP010000001">
    <property type="protein sequence ID" value="GAA4792418.1"/>
    <property type="molecule type" value="Genomic_DNA"/>
</dbReference>
<evidence type="ECO:0000313" key="3">
    <source>
        <dbReference type="Proteomes" id="UP001500187"/>
    </source>
</evidence>
<dbReference type="Pfam" id="PF03883">
    <property type="entry name" value="H2O2_YaaD"/>
    <property type="match status" value="1"/>
</dbReference>
<gene>
    <name evidence="2" type="primary">yaaA</name>
    <name evidence="2" type="ORF">GCM10023352_08650</name>
</gene>
<evidence type="ECO:0000256" key="1">
    <source>
        <dbReference type="SAM" id="MobiDB-lite"/>
    </source>
</evidence>
<comment type="caution">
    <text evidence="2">The sequence shown here is derived from an EMBL/GenBank/DDBJ whole genome shotgun (WGS) entry which is preliminary data.</text>
</comment>
<dbReference type="Proteomes" id="UP001500187">
    <property type="component" value="Unassembled WGS sequence"/>
</dbReference>
<evidence type="ECO:0000313" key="2">
    <source>
        <dbReference type="EMBL" id="GAA4792418.1"/>
    </source>
</evidence>